<sequence>MAVALARVPSACGTPRMSISGQSTSVRRQAISSQLATPWLGGPLPRSSGPSKLRRLYCGRAGSKAAVPARTAVAVAAIEQNPGVGTTARSTYEESNQLEAETGQTQGESLDADKPNDEAEQNDDAEYEEGRDKQRRQEQAGVSGSEDGTAPGNGIGRANLLTFSLRQHLLILSGGRGKGDGKDKGEGKGKGEGTEKGDGKTKREPASNDQEGGEFVQGLGRIKSLQQRTDEKRVRNKEVISKAKAGMRARGEQRGMSMDLWSEEKQQHWEDYRRARAEYLKERESQRPKFALENYADAEEMITGEVRDPAAPNPRTYHMEEGGILSEEERERLQPITKPPPDPVIHKVGRPYKGEWGINPNSAGWAPGNPDSPDTGSHRGKLNKYGEVATKFPYGTWIGERFESTFEAAPLTNNSPYWSLNHRPTVSQSVTITQHKATNHVKGGERTTSSLAGLCNPANKVPPRDGELELFKQRPRNRLADDSIRSRGVTKASYEGQSEEEMFGLREGTLPDSLNIIRKTRDAAEWMAKDSPGFTELSFTRGIVSKEYKNAVVDKMAREKMQDVPPIYMRRLGSMTRHLDWSFEVGYKFNQEEYEEAKESLQHAIDMGEDEEYIRKKQDEVDMLAKRVEQERRTLPGKPESMTVV</sequence>
<feature type="region of interest" description="Disordered" evidence="2">
    <location>
        <begin position="173"/>
        <end position="265"/>
    </location>
</feature>
<reference evidence="3 4" key="1">
    <citation type="journal article" date="2014" name="Nat. Commun.">
        <title>Klebsormidium flaccidum genome reveals primary factors for plant terrestrial adaptation.</title>
        <authorList>
            <person name="Hori K."/>
            <person name="Maruyama F."/>
            <person name="Fujisawa T."/>
            <person name="Togashi T."/>
            <person name="Yamamoto N."/>
            <person name="Seo M."/>
            <person name="Sato S."/>
            <person name="Yamada T."/>
            <person name="Mori H."/>
            <person name="Tajima N."/>
            <person name="Moriyama T."/>
            <person name="Ikeuchi M."/>
            <person name="Watanabe M."/>
            <person name="Wada H."/>
            <person name="Kobayashi K."/>
            <person name="Saito M."/>
            <person name="Masuda T."/>
            <person name="Sasaki-Sekimoto Y."/>
            <person name="Mashiguchi K."/>
            <person name="Awai K."/>
            <person name="Shimojima M."/>
            <person name="Masuda S."/>
            <person name="Iwai M."/>
            <person name="Nobusawa T."/>
            <person name="Narise T."/>
            <person name="Kondo S."/>
            <person name="Saito H."/>
            <person name="Sato R."/>
            <person name="Murakawa M."/>
            <person name="Ihara Y."/>
            <person name="Oshima-Yamada Y."/>
            <person name="Ohtaka K."/>
            <person name="Satoh M."/>
            <person name="Sonobe K."/>
            <person name="Ishii M."/>
            <person name="Ohtani R."/>
            <person name="Kanamori-Sato M."/>
            <person name="Honoki R."/>
            <person name="Miyazaki D."/>
            <person name="Mochizuki H."/>
            <person name="Umetsu J."/>
            <person name="Higashi K."/>
            <person name="Shibata D."/>
            <person name="Kamiya Y."/>
            <person name="Sato N."/>
            <person name="Nakamura Y."/>
            <person name="Tabata S."/>
            <person name="Ida S."/>
            <person name="Kurokawa K."/>
            <person name="Ohta H."/>
        </authorList>
    </citation>
    <scope>NUCLEOTIDE SEQUENCE [LARGE SCALE GENOMIC DNA]</scope>
    <source>
        <strain evidence="3 4">NIES-2285</strain>
    </source>
</reference>
<feature type="region of interest" description="Disordered" evidence="2">
    <location>
        <begin position="85"/>
        <end position="155"/>
    </location>
</feature>
<evidence type="ECO:0000256" key="2">
    <source>
        <dbReference type="SAM" id="MobiDB-lite"/>
    </source>
</evidence>
<feature type="compositionally biased region" description="Basic and acidic residues" evidence="2">
    <location>
        <begin position="177"/>
        <end position="206"/>
    </location>
</feature>
<proteinExistence type="predicted"/>
<keyword evidence="4" id="KW-1185">Reference proteome</keyword>
<dbReference type="EMBL" id="DF237458">
    <property type="protein sequence ID" value="GAQ89307.1"/>
    <property type="molecule type" value="Genomic_DNA"/>
</dbReference>
<name>A0A1Y1IKX1_KLENI</name>
<evidence type="ECO:0000313" key="3">
    <source>
        <dbReference type="EMBL" id="GAQ89307.1"/>
    </source>
</evidence>
<organism evidence="3 4">
    <name type="scientific">Klebsormidium nitens</name>
    <name type="common">Green alga</name>
    <name type="synonym">Ulothrix nitens</name>
    <dbReference type="NCBI Taxonomy" id="105231"/>
    <lineage>
        <taxon>Eukaryota</taxon>
        <taxon>Viridiplantae</taxon>
        <taxon>Streptophyta</taxon>
        <taxon>Klebsormidiophyceae</taxon>
        <taxon>Klebsormidiales</taxon>
        <taxon>Klebsormidiaceae</taxon>
        <taxon>Klebsormidium</taxon>
    </lineage>
</organism>
<evidence type="ECO:0000256" key="1">
    <source>
        <dbReference type="SAM" id="Coils"/>
    </source>
</evidence>
<accession>A0A1Y1IKX1</accession>
<gene>
    <name evidence="3" type="ORF">KFL_005090030</name>
</gene>
<feature type="compositionally biased region" description="Polar residues" evidence="2">
    <location>
        <begin position="85"/>
        <end position="108"/>
    </location>
</feature>
<feature type="coiled-coil region" evidence="1">
    <location>
        <begin position="591"/>
        <end position="634"/>
    </location>
</feature>
<feature type="compositionally biased region" description="Basic and acidic residues" evidence="2">
    <location>
        <begin position="228"/>
        <end position="241"/>
    </location>
</feature>
<keyword evidence="1" id="KW-0175">Coiled coil</keyword>
<feature type="region of interest" description="Disordered" evidence="2">
    <location>
        <begin position="359"/>
        <end position="382"/>
    </location>
</feature>
<protein>
    <submittedName>
        <fullName evidence="3">Uncharacterized protein</fullName>
    </submittedName>
</protein>
<evidence type="ECO:0000313" key="4">
    <source>
        <dbReference type="Proteomes" id="UP000054558"/>
    </source>
</evidence>
<dbReference type="Proteomes" id="UP000054558">
    <property type="component" value="Unassembled WGS sequence"/>
</dbReference>
<feature type="compositionally biased region" description="Basic and acidic residues" evidence="2">
    <location>
        <begin position="128"/>
        <end position="138"/>
    </location>
</feature>
<feature type="compositionally biased region" description="Acidic residues" evidence="2">
    <location>
        <begin position="118"/>
        <end position="127"/>
    </location>
</feature>
<dbReference type="AlphaFoldDB" id="A0A1Y1IKX1"/>